<evidence type="ECO:0000256" key="1">
    <source>
        <dbReference type="ARBA" id="ARBA00004138"/>
    </source>
</evidence>
<keyword evidence="9" id="KW-1185">Reference proteome</keyword>
<evidence type="ECO:0000313" key="8">
    <source>
        <dbReference type="EMBL" id="ODJ87181.1"/>
    </source>
</evidence>
<evidence type="ECO:0000259" key="7">
    <source>
        <dbReference type="PROSITE" id="PS51208"/>
    </source>
</evidence>
<keyword evidence="6" id="KW-0812">Transmembrane</keyword>
<evidence type="ECO:0000313" key="9">
    <source>
        <dbReference type="Proteomes" id="UP000094769"/>
    </source>
</evidence>
<dbReference type="InterPro" id="IPR036709">
    <property type="entry name" value="Autotransporte_beta_dom_sf"/>
</dbReference>
<protein>
    <submittedName>
        <fullName evidence="8">Esterase EstA</fullName>
        <ecNumber evidence="8">3.1.1.1</ecNumber>
    </submittedName>
</protein>
<dbReference type="SUPFAM" id="SSF103515">
    <property type="entry name" value="Autotransporter"/>
    <property type="match status" value="1"/>
</dbReference>
<organism evidence="8 9">
    <name type="scientific">Candidatus Thiodiazotropha endolucinida</name>
    <dbReference type="NCBI Taxonomy" id="1655433"/>
    <lineage>
        <taxon>Bacteria</taxon>
        <taxon>Pseudomonadati</taxon>
        <taxon>Pseudomonadota</taxon>
        <taxon>Gammaproteobacteria</taxon>
        <taxon>Chromatiales</taxon>
        <taxon>Sedimenticolaceae</taxon>
        <taxon>Candidatus Thiodiazotropha</taxon>
    </lineage>
</organism>
<dbReference type="EC" id="3.1.1.1" evidence="8"/>
<dbReference type="InterPro" id="IPR013783">
    <property type="entry name" value="Ig-like_fold"/>
</dbReference>
<evidence type="ECO:0000256" key="4">
    <source>
        <dbReference type="ARBA" id="ARBA00023069"/>
    </source>
</evidence>
<dbReference type="Pfam" id="PF22544">
    <property type="entry name" value="HYDIN_VesB_CFA65-like_Ig"/>
    <property type="match status" value="3"/>
</dbReference>
<feature type="transmembrane region" description="Helical" evidence="6">
    <location>
        <begin position="20"/>
        <end position="39"/>
    </location>
</feature>
<gene>
    <name evidence="8" type="primary">estA</name>
    <name evidence="8" type="ORF">CODIS_26980</name>
</gene>
<dbReference type="GO" id="GO:0019867">
    <property type="term" value="C:outer membrane"/>
    <property type="evidence" value="ECO:0007669"/>
    <property type="project" value="InterPro"/>
</dbReference>
<keyword evidence="3" id="KW-0963">Cytoplasm</keyword>
<keyword evidence="6" id="KW-1133">Transmembrane helix</keyword>
<keyword evidence="8" id="KW-0378">Hydrolase</keyword>
<dbReference type="EMBL" id="MARB01000014">
    <property type="protein sequence ID" value="ODJ87181.1"/>
    <property type="molecule type" value="Genomic_DNA"/>
</dbReference>
<reference evidence="8 9" key="1">
    <citation type="submission" date="2016-06" db="EMBL/GenBank/DDBJ databases">
        <title>Genome sequence of endosymbiont of Candidatus Endolucinida thiodiazotropha.</title>
        <authorList>
            <person name="Poehlein A."/>
            <person name="Koenig S."/>
            <person name="Heiden S.E."/>
            <person name="Thuermer A."/>
            <person name="Voget S."/>
            <person name="Daniel R."/>
            <person name="Markert S."/>
            <person name="Gros O."/>
            <person name="Schweder T."/>
        </authorList>
    </citation>
    <scope>NUCLEOTIDE SEQUENCE [LARGE SCALE GENOMIC DNA]</scope>
    <source>
        <strain evidence="8 9">COS</strain>
    </source>
</reference>
<sequence length="893" mass="93013">MSDCGKNAPGRKLFVTLLRYSSVLLLLLYSMNAFAIFSVSPASIDFGGVGVGTNSGVMTVTFNNDNSTSSIDFTSITATGDFTIVSNNCPLLPALLDELTSCTVDVRFNPSISGPLAGALTFDGHDRSIVLGMGFLPFTTSVLLSGTGLIGDLAIDGNAVDLGAVPLGVPSQPVAVPLSNAGNDAVNITTISATAPFSQTNDCPTVLNAGTSCTIMVSVTATGLGSQTGTLTASGTAIQGTTTRSISLLANAQSGVLDTSSDSIVFPDTPVNTTSSAETVTITNTGNSSLLDLAVSSSGDFTQSNDCPTTLAANQSCTVSVMASPTTAGDVSGSLDISATDAGRTVSSTVALSVAATIADLVTSETQLSFPDGTVDASSQPQVVTVTNQGSAPLTINSITTEGDFTQTNNCGSEITAGSSCDIQVVFTPQSTGAATGALNIDTSNGLSRIVLSGSADTALSSNPVADLLRPFSGDNPNILSLIDVIAEACPSGRLSDRLQEDCNAVVGAAIDGDSNTQTALFQVSPETATKANTTSRQGSETQIRNLGTRISALRTGARGLSFKGLDLQIDDQNLPIEMIAKAYQDAGRRGGGASDDNQLLASRLGVFVTGDISTGERDETDLETGLDFDTVGITIGADYRITNQFILGGAVGFIDTEAELENDAGELDTQGISLSLFGTYYSPQNYFVDFSATVGKNDFDQKRSIVYTLGGLADVSQELKADYDGDTVSLFIGSGYDFNRGAWSFGPRADLEYIKSDVDGFTEEVSDPTADGGGWATRVEDTDQRWLTLNLGGKVSYTHSADWGVLIPYARLDWLHEFEDDSQVITAHFIEDPAGMGIEIQTDDPDRNYLRLRFGTSAQFQNGVVGFIDFGTILAHSEWSAHTLSAGLRMEF</sequence>
<keyword evidence="6" id="KW-0472">Membrane</keyword>
<dbReference type="InterPro" id="IPR053879">
    <property type="entry name" value="HYDIN_VesB_CFA65-like_Ig"/>
</dbReference>
<comment type="caution">
    <text evidence="8">The sequence shown here is derived from an EMBL/GenBank/DDBJ whole genome shotgun (WGS) entry which is preliminary data.</text>
</comment>
<evidence type="ECO:0000256" key="5">
    <source>
        <dbReference type="ARBA" id="ARBA00023273"/>
    </source>
</evidence>
<dbReference type="InterPro" id="IPR005546">
    <property type="entry name" value="Autotransporte_beta"/>
</dbReference>
<keyword evidence="5" id="KW-0966">Cell projection</keyword>
<name>A0A7Z0VL19_9GAMM</name>
<dbReference type="InterPro" id="IPR006315">
    <property type="entry name" value="OM_autotransptr_brl_dom"/>
</dbReference>
<comment type="subcellular location">
    <subcellularLocation>
        <location evidence="1">Cell projection</location>
        <location evidence="1">Cilium</location>
    </subcellularLocation>
    <subcellularLocation>
        <location evidence="2">Cytoplasm</location>
    </subcellularLocation>
</comment>
<accession>A0A7Z0VL19</accession>
<dbReference type="SMART" id="SM00869">
    <property type="entry name" value="Autotransporter"/>
    <property type="match status" value="1"/>
</dbReference>
<evidence type="ECO:0000256" key="6">
    <source>
        <dbReference type="SAM" id="Phobius"/>
    </source>
</evidence>
<dbReference type="NCBIfam" id="NF012200">
    <property type="entry name" value="choice_anch_D"/>
    <property type="match status" value="4"/>
</dbReference>
<keyword evidence="4" id="KW-0969">Cilium</keyword>
<evidence type="ECO:0000256" key="3">
    <source>
        <dbReference type="ARBA" id="ARBA00022490"/>
    </source>
</evidence>
<dbReference type="Proteomes" id="UP000094769">
    <property type="component" value="Unassembled WGS sequence"/>
</dbReference>
<dbReference type="PROSITE" id="PS51208">
    <property type="entry name" value="AUTOTRANSPORTER"/>
    <property type="match status" value="1"/>
</dbReference>
<dbReference type="Gene3D" id="2.40.128.130">
    <property type="entry name" value="Autotransporter beta-domain"/>
    <property type="match status" value="1"/>
</dbReference>
<dbReference type="OrthoDB" id="5699539at2"/>
<dbReference type="GO" id="GO:0106435">
    <property type="term" value="F:carboxylesterase activity"/>
    <property type="evidence" value="ECO:0007669"/>
    <property type="project" value="UniProtKB-EC"/>
</dbReference>
<dbReference type="Pfam" id="PF03797">
    <property type="entry name" value="Autotransporter"/>
    <property type="match status" value="1"/>
</dbReference>
<feature type="domain" description="Autotransporter" evidence="7">
    <location>
        <begin position="600"/>
        <end position="893"/>
    </location>
</feature>
<dbReference type="NCBIfam" id="TIGR01414">
    <property type="entry name" value="autotrans_barl"/>
    <property type="match status" value="1"/>
</dbReference>
<dbReference type="GO" id="GO:0005737">
    <property type="term" value="C:cytoplasm"/>
    <property type="evidence" value="ECO:0007669"/>
    <property type="project" value="UniProtKB-SubCell"/>
</dbReference>
<dbReference type="AlphaFoldDB" id="A0A7Z0VL19"/>
<dbReference type="Gene3D" id="2.60.40.10">
    <property type="entry name" value="Immunoglobulins"/>
    <property type="match status" value="4"/>
</dbReference>
<evidence type="ECO:0000256" key="2">
    <source>
        <dbReference type="ARBA" id="ARBA00004496"/>
    </source>
</evidence>
<proteinExistence type="predicted"/>